<keyword evidence="2" id="KW-1185">Reference proteome</keyword>
<gene>
    <name evidence="1" type="ORF">BI344_01440</name>
</gene>
<dbReference type="EMBL" id="MKCT01000001">
    <property type="protein sequence ID" value="OHX21231.1"/>
    <property type="molecule type" value="Genomic_DNA"/>
</dbReference>
<accession>A0ABX3CGC8</accession>
<reference evidence="1 2" key="1">
    <citation type="submission" date="2016-09" db="EMBL/GenBank/DDBJ databases">
        <title>Chromobacterium muskegensis sp. nov., an insecticidal bacterium isolated from Sphagnum bogs.</title>
        <authorList>
            <person name="Sparks M.E."/>
            <person name="Blackburn M.B."/>
            <person name="Gundersen-Rindal D.E."/>
            <person name="Mitchell A."/>
            <person name="Farrar R."/>
            <person name="Kuhar D."/>
        </authorList>
    </citation>
    <scope>NUCLEOTIDE SEQUENCE [LARGE SCALE GENOMIC DNA]</scope>
    <source>
        <strain evidence="1 2">14B-1</strain>
    </source>
</reference>
<name>A0ABX3CGC8_9NEIS</name>
<evidence type="ECO:0000313" key="1">
    <source>
        <dbReference type="EMBL" id="OHX21231.1"/>
    </source>
</evidence>
<dbReference type="Proteomes" id="UP000180280">
    <property type="component" value="Unassembled WGS sequence"/>
</dbReference>
<sequence length="141" mass="16030">MMAILNTVLLQDRFDTILVTIRTKLMDRLIALHIRFYTIHHCALSQLVQLISLFLLLPILELLYFSFQLLQSGLSRSVICLRLEQLLLDIGNDAIQLYDFRGYCGIGLQCQQGLGDISGGFQRAGCGSEFCKHGIRPRRMV</sequence>
<organism evidence="1 2">
    <name type="scientific">Chromobacterium sphagni</name>
    <dbReference type="NCBI Taxonomy" id="1903179"/>
    <lineage>
        <taxon>Bacteria</taxon>
        <taxon>Pseudomonadati</taxon>
        <taxon>Pseudomonadota</taxon>
        <taxon>Betaproteobacteria</taxon>
        <taxon>Neisseriales</taxon>
        <taxon>Chromobacteriaceae</taxon>
        <taxon>Chromobacterium</taxon>
    </lineage>
</organism>
<evidence type="ECO:0000313" key="2">
    <source>
        <dbReference type="Proteomes" id="UP000180280"/>
    </source>
</evidence>
<comment type="caution">
    <text evidence="1">The sequence shown here is derived from an EMBL/GenBank/DDBJ whole genome shotgun (WGS) entry which is preliminary data.</text>
</comment>
<proteinExistence type="predicted"/>
<protein>
    <submittedName>
        <fullName evidence="1">Uncharacterized protein</fullName>
    </submittedName>
</protein>